<name>A0ABC9IK44_SERMA</name>
<sequence>MAANYPDIGSRWRDQHGHVVVIAEHDIENQKVVYQRPGYEWHCACPLIIFWARFTRTIL</sequence>
<dbReference type="KEGG" id="smac:SMDB11_2624A"/>
<reference evidence="1 2" key="1">
    <citation type="submission" date="2013-06" db="EMBL/GenBank/DDBJ databases">
        <authorList>
            <person name="Aslett M."/>
        </authorList>
    </citation>
    <scope>NUCLEOTIDE SEQUENCE [LARGE SCALE GENOMIC DNA]</scope>
    <source>
        <strain evidence="1 2">Db11</strain>
    </source>
</reference>
<dbReference type="EMBL" id="HG326223">
    <property type="protein sequence ID" value="CDG13191.1"/>
    <property type="molecule type" value="Genomic_DNA"/>
</dbReference>
<organism evidence="1 2">
    <name type="scientific">Serratia marcescens subsp. marcescens Db11</name>
    <dbReference type="NCBI Taxonomy" id="273526"/>
    <lineage>
        <taxon>Bacteria</taxon>
        <taxon>Pseudomonadati</taxon>
        <taxon>Pseudomonadota</taxon>
        <taxon>Gammaproteobacteria</taxon>
        <taxon>Enterobacterales</taxon>
        <taxon>Yersiniaceae</taxon>
        <taxon>Serratia</taxon>
    </lineage>
</organism>
<evidence type="ECO:0000313" key="1">
    <source>
        <dbReference type="EMBL" id="CDG13191.1"/>
    </source>
</evidence>
<reference evidence="1 2" key="3">
    <citation type="journal article" date="2014" name="Genome Biol. Evol.">
        <title>Genome evolution and plasticity of Serratia marcescens, an important multidrug-resistant nosocomial pathogen.</title>
        <authorList>
            <person name="Iguchi A."/>
            <person name="Nagaya Y."/>
            <person name="Pradel E."/>
            <person name="Ooka T."/>
            <person name="Ogura Y."/>
            <person name="Katsura K."/>
            <person name="Kurokawa K."/>
            <person name="Oshima K."/>
            <person name="Hattori M."/>
            <person name="Parkhill J."/>
            <person name="Sebaihia M."/>
            <person name="Coulthurst S.J."/>
            <person name="Gotoh N."/>
            <person name="Thomson N.R."/>
            <person name="Ewbank J.J."/>
            <person name="Hayashi T."/>
        </authorList>
    </citation>
    <scope>NUCLEOTIDE SEQUENCE [LARGE SCALE GENOMIC DNA]</scope>
    <source>
        <strain evidence="1 2">Db11</strain>
    </source>
</reference>
<dbReference type="Proteomes" id="UP000018979">
    <property type="component" value="Chromosome I"/>
</dbReference>
<dbReference type="Pfam" id="PF13973">
    <property type="entry name" value="DUF4222"/>
    <property type="match status" value="1"/>
</dbReference>
<dbReference type="AlphaFoldDB" id="A0ABC9IK44"/>
<protein>
    <submittedName>
        <fullName evidence="1">Phage protein</fullName>
    </submittedName>
</protein>
<accession>A0ABC9IK44</accession>
<evidence type="ECO:0000313" key="2">
    <source>
        <dbReference type="Proteomes" id="UP000018979"/>
    </source>
</evidence>
<dbReference type="InterPro" id="IPR025317">
    <property type="entry name" value="DUF4222"/>
</dbReference>
<reference evidence="2" key="2">
    <citation type="submission" date="2013-11" db="EMBL/GenBank/DDBJ databases">
        <title>Genome sequences of clinical and environmental isolates of Serratia marcescens.</title>
        <authorList>
            <person name="Iguchi A."/>
            <person name="Komatsu H."/>
            <person name="Nagaya Y."/>
            <person name="Ogura Y."/>
            <person name="Katsura K."/>
            <person name="Kurokawa K."/>
            <person name="Ooka T."/>
            <person name="Hattori M."/>
            <person name="Gotoh N."/>
            <person name="Thomson N."/>
            <person name="Hayashi T."/>
        </authorList>
    </citation>
    <scope>NUCLEOTIDE SEQUENCE [LARGE SCALE GENOMIC DNA]</scope>
    <source>
        <strain evidence="2">Db11</strain>
    </source>
</reference>
<gene>
    <name evidence="1" type="ORF">SMDB11_2624A</name>
</gene>
<proteinExistence type="predicted"/>